<organism evidence="2 3">
    <name type="scientific">Lachnellula suecica</name>
    <dbReference type="NCBI Taxonomy" id="602035"/>
    <lineage>
        <taxon>Eukaryota</taxon>
        <taxon>Fungi</taxon>
        <taxon>Dikarya</taxon>
        <taxon>Ascomycota</taxon>
        <taxon>Pezizomycotina</taxon>
        <taxon>Leotiomycetes</taxon>
        <taxon>Helotiales</taxon>
        <taxon>Lachnaceae</taxon>
        <taxon>Lachnellula</taxon>
    </lineage>
</organism>
<comment type="caution">
    <text evidence="2">The sequence shown here is derived from an EMBL/GenBank/DDBJ whole genome shotgun (WGS) entry which is preliminary data.</text>
</comment>
<dbReference type="OrthoDB" id="2130169at2759"/>
<sequence>MMAEDHPSEKLTMTTSQVEPQYTFTPDRTADPWEERRLARSHAVSRGLANKRKLQQKAGLNFRVVSLTDDTSRPAKGGIGSQTVVAQPSYFLVAPPSYFSACPPGPFQMLAAESPKLQALQGHHNAQQVFSVSNERVLENFRSVLREGLDDHALLSAVMLTFAFEETAGSINRCCLGYQGEALRSIRRRMSSPDIAPSESTLGTILLLAGIEARLGMPCQVQLHMGAVHQLLSVCRTRGVYLSDGIKRAIFWQDLNSSVMTGSRRIVDHTTFPELHWRKELLPSEFYTLPSGFQAQAQILGPDFIGILTDIYALQCVRDSDIFSKDDAISMRYIDNHQASIQSRLVSLPNYSSISECCHLAAYLCSAMLRCKIWGASTIPPHLSSKLLYRLQETSEDKLWDDCPALLTWILHMGGAFAPTGDLRSDYIALVHLNRSSRLEGMYSSWPELLRILKKFICSEKAFLLHFKAFWEESSA</sequence>
<dbReference type="AlphaFoldDB" id="A0A8T9CFA7"/>
<dbReference type="Proteomes" id="UP000469558">
    <property type="component" value="Unassembled WGS sequence"/>
</dbReference>
<evidence type="ECO:0000313" key="3">
    <source>
        <dbReference type="Proteomes" id="UP000469558"/>
    </source>
</evidence>
<evidence type="ECO:0000256" key="1">
    <source>
        <dbReference type="SAM" id="MobiDB-lite"/>
    </source>
</evidence>
<evidence type="ECO:0000313" key="2">
    <source>
        <dbReference type="EMBL" id="TVY83896.1"/>
    </source>
</evidence>
<dbReference type="PANTHER" id="PTHR37540">
    <property type="entry name" value="TRANSCRIPTION FACTOR (ACR-2), PUTATIVE-RELATED-RELATED"/>
    <property type="match status" value="1"/>
</dbReference>
<feature type="region of interest" description="Disordered" evidence="1">
    <location>
        <begin position="1"/>
        <end position="30"/>
    </location>
</feature>
<dbReference type="PANTHER" id="PTHR37540:SF5">
    <property type="entry name" value="TRANSCRIPTION FACTOR DOMAIN-CONTAINING PROTEIN"/>
    <property type="match status" value="1"/>
</dbReference>
<dbReference type="EMBL" id="QGMK01000141">
    <property type="protein sequence ID" value="TVY83896.1"/>
    <property type="molecule type" value="Genomic_DNA"/>
</dbReference>
<proteinExistence type="predicted"/>
<name>A0A8T9CFA7_9HELO</name>
<keyword evidence="3" id="KW-1185">Reference proteome</keyword>
<reference evidence="2 3" key="1">
    <citation type="submission" date="2018-05" db="EMBL/GenBank/DDBJ databases">
        <title>Genome sequencing and assembly of the regulated plant pathogen Lachnellula willkommii and related sister species for the development of diagnostic species identification markers.</title>
        <authorList>
            <person name="Giroux E."/>
            <person name="Bilodeau G."/>
        </authorList>
    </citation>
    <scope>NUCLEOTIDE SEQUENCE [LARGE SCALE GENOMIC DNA]</scope>
    <source>
        <strain evidence="2 3">CBS 268.59</strain>
    </source>
</reference>
<evidence type="ECO:0008006" key="4">
    <source>
        <dbReference type="Google" id="ProtNLM"/>
    </source>
</evidence>
<accession>A0A8T9CFA7</accession>
<feature type="compositionally biased region" description="Polar residues" evidence="1">
    <location>
        <begin position="11"/>
        <end position="26"/>
    </location>
</feature>
<gene>
    <name evidence="2" type="ORF">LSUE1_G001963</name>
</gene>
<protein>
    <recommendedName>
        <fullName evidence="4">Transcription factor domain-containing protein</fullName>
    </recommendedName>
</protein>